<dbReference type="CDD" id="cd11714">
    <property type="entry name" value="GINS_A_archaea"/>
    <property type="match status" value="1"/>
</dbReference>
<dbReference type="AlphaFoldDB" id="A0A7C4I2B8"/>
<organism evidence="3">
    <name type="scientific">Caldiarchaeum subterraneum</name>
    <dbReference type="NCBI Taxonomy" id="311458"/>
    <lineage>
        <taxon>Archaea</taxon>
        <taxon>Nitrososphaerota</taxon>
        <taxon>Candidatus Caldarchaeales</taxon>
        <taxon>Candidatus Caldarchaeaceae</taxon>
        <taxon>Candidatus Caldarchaeum</taxon>
    </lineage>
</organism>
<dbReference type="EMBL" id="DTAD01000008">
    <property type="protein sequence ID" value="HGN89587.1"/>
    <property type="molecule type" value="Genomic_DNA"/>
</dbReference>
<feature type="domain" description="GINS subunit" evidence="1">
    <location>
        <begin position="76"/>
        <end position="164"/>
    </location>
</feature>
<accession>A0A7C4I2B8</accession>
<dbReference type="EMBL" id="DTCM01000080">
    <property type="protein sequence ID" value="HGL41312.1"/>
    <property type="molecule type" value="Genomic_DNA"/>
</dbReference>
<evidence type="ECO:0000313" key="2">
    <source>
        <dbReference type="EMBL" id="HGL41312.1"/>
    </source>
</evidence>
<protein>
    <submittedName>
        <fullName evidence="3">DNA replication complex GINS family protein</fullName>
    </submittedName>
</protein>
<dbReference type="EMBL" id="DRXG01000002">
    <property type="protein sequence ID" value="HHN51692.1"/>
    <property type="molecule type" value="Genomic_DNA"/>
</dbReference>
<evidence type="ECO:0000259" key="1">
    <source>
        <dbReference type="Pfam" id="PF05916"/>
    </source>
</evidence>
<proteinExistence type="predicted"/>
<reference evidence="3" key="1">
    <citation type="journal article" date="2020" name="mSystems">
        <title>Genome- and Community-Level Interaction Insights into Carbon Utilization and Element Cycling Functions of Hydrothermarchaeota in Hydrothermal Sediment.</title>
        <authorList>
            <person name="Zhou Z."/>
            <person name="Liu Y."/>
            <person name="Xu W."/>
            <person name="Pan J."/>
            <person name="Luo Z.H."/>
            <person name="Li M."/>
        </authorList>
    </citation>
    <scope>NUCLEOTIDE SEQUENCE [LARGE SCALE GENOMIC DNA]</scope>
    <source>
        <strain evidence="4">SpSt-1073</strain>
        <strain evidence="3">SpSt-613</strain>
        <strain evidence="2">SpSt-669</strain>
    </source>
</reference>
<sequence length="177" mass="20223">MFTGLRDVVEENRVENLHSMVKVTLTVDVPRLSYAGRSLEDLKKGTVLNVWRWVADVLVARRCAEYVSKQSLANQLLQIEWREKNNPGELQPLQKHFYVELLREGVQDDYVVKKLRDILTMRMMKIVSIAAKRLDGEIMRRMTPEEEALYKAVYRVVDEWLKAIGSGEGGGDGGATS</sequence>
<name>A0A7C4I2B8_CALS0</name>
<gene>
    <name evidence="4" type="ORF">ENM30_00090</name>
    <name evidence="3" type="ORF">ENT82_00440</name>
    <name evidence="2" type="ORF">ENU43_06580</name>
</gene>
<dbReference type="InterPro" id="IPR021151">
    <property type="entry name" value="GINS_A"/>
</dbReference>
<evidence type="ECO:0000313" key="3">
    <source>
        <dbReference type="EMBL" id="HGN89587.1"/>
    </source>
</evidence>
<comment type="caution">
    <text evidence="3">The sequence shown here is derived from an EMBL/GenBank/DDBJ whole genome shotgun (WGS) entry which is preliminary data.</text>
</comment>
<evidence type="ECO:0000313" key="4">
    <source>
        <dbReference type="EMBL" id="HHN51692.1"/>
    </source>
</evidence>
<dbReference type="Pfam" id="PF05916">
    <property type="entry name" value="Sld5"/>
    <property type="match status" value="1"/>
</dbReference>